<sequence>MMNGTSMSSPNAAGAIACMLSKLRADGSQWNPFRIRLSLENTAKQITDESSLPFGTGCGLIQMLVLMLRTFSVGVYIRELKESKEVQEYAVTVEPKFKEFSDNACQADFSMNIVLQSDVDYVQHPSLFMLTSEGRSFTLKVDPTQLSRGGVYFTELRGMYADNFAMGPVFRVPITIITPETVDEVDFSVDRTFKNVGTIPIRQFIHVPPEATICRKNITLLFTDLARKPFDRFTLHCVQLEDDKCYRNSESYKILGTDSHEWTKTFSVVGDRTLEVCLVRSWTRSDVEGSVRVLTKFFGVQRPQVINLYAPHSGEADISKDRTAWSEGFDAEWKTNPSTFTRL</sequence>
<dbReference type="InterPro" id="IPR000209">
    <property type="entry name" value="Peptidase_S8/S53_dom"/>
</dbReference>
<reference evidence="9 10" key="1">
    <citation type="submission" date="2018-11" db="EMBL/GenBank/DDBJ databases">
        <authorList>
            <consortium name="Pathogen Informatics"/>
        </authorList>
    </citation>
    <scope>NUCLEOTIDE SEQUENCE [LARGE SCALE GENOMIC DNA]</scope>
</reference>
<dbReference type="SUPFAM" id="SSF52743">
    <property type="entry name" value="Subtilisin-like"/>
    <property type="match status" value="1"/>
</dbReference>
<dbReference type="InterPro" id="IPR048384">
    <property type="entry name" value="TPPII_GBD"/>
</dbReference>
<feature type="domain" description="Tripeptidyl-peptidase II first Ig-like" evidence="7">
    <location>
        <begin position="73"/>
        <end position="177"/>
    </location>
</feature>
<evidence type="ECO:0000259" key="7">
    <source>
        <dbReference type="Pfam" id="PF21223"/>
    </source>
</evidence>
<organism evidence="9 10">
    <name type="scientific">Cylicostephanus goldi</name>
    <name type="common">Nematode worm</name>
    <dbReference type="NCBI Taxonomy" id="71465"/>
    <lineage>
        <taxon>Eukaryota</taxon>
        <taxon>Metazoa</taxon>
        <taxon>Ecdysozoa</taxon>
        <taxon>Nematoda</taxon>
        <taxon>Chromadorea</taxon>
        <taxon>Rhabditida</taxon>
        <taxon>Rhabditina</taxon>
        <taxon>Rhabditomorpha</taxon>
        <taxon>Strongyloidea</taxon>
        <taxon>Strongylidae</taxon>
        <taxon>Cylicostephanus</taxon>
    </lineage>
</organism>
<gene>
    <name evidence="9" type="ORF">CGOC_LOCUS11044</name>
</gene>
<dbReference type="EMBL" id="UYRV01114190">
    <property type="protein sequence ID" value="VDN28744.1"/>
    <property type="molecule type" value="Genomic_DNA"/>
</dbReference>
<dbReference type="AlphaFoldDB" id="A0A3P7MGV9"/>
<evidence type="ECO:0000256" key="2">
    <source>
        <dbReference type="ARBA" id="ARBA00022670"/>
    </source>
</evidence>
<dbReference type="GO" id="GO:0005829">
    <property type="term" value="C:cytosol"/>
    <property type="evidence" value="ECO:0007669"/>
    <property type="project" value="TreeGrafter"/>
</dbReference>
<name>A0A3P7MGV9_CYLGO</name>
<keyword evidence="4" id="KW-0720">Serine protease</keyword>
<dbReference type="OrthoDB" id="10256524at2759"/>
<keyword evidence="10" id="KW-1185">Reference proteome</keyword>
<evidence type="ECO:0000256" key="3">
    <source>
        <dbReference type="ARBA" id="ARBA00022801"/>
    </source>
</evidence>
<feature type="domain" description="Peptidase S8/S53" evidence="6">
    <location>
        <begin position="1"/>
        <end position="54"/>
    </location>
</feature>
<comment type="similarity">
    <text evidence="1 5">Belongs to the peptidase S8 family.</text>
</comment>
<dbReference type="GO" id="GO:0004252">
    <property type="term" value="F:serine-type endopeptidase activity"/>
    <property type="evidence" value="ECO:0007669"/>
    <property type="project" value="InterPro"/>
</dbReference>
<protein>
    <submittedName>
        <fullName evidence="9">Uncharacterized protein</fullName>
    </submittedName>
</protein>
<comment type="caution">
    <text evidence="5">Lacks conserved residue(s) required for the propagation of feature annotation.</text>
</comment>
<dbReference type="Gene3D" id="2.60.40.3170">
    <property type="match status" value="1"/>
</dbReference>
<dbReference type="PROSITE" id="PS00138">
    <property type="entry name" value="SUBTILASE_SER"/>
    <property type="match status" value="1"/>
</dbReference>
<dbReference type="GO" id="GO:0008240">
    <property type="term" value="F:tripeptidyl-peptidase activity"/>
    <property type="evidence" value="ECO:0007669"/>
    <property type="project" value="TreeGrafter"/>
</dbReference>
<dbReference type="Proteomes" id="UP000271889">
    <property type="component" value="Unassembled WGS sequence"/>
</dbReference>
<feature type="domain" description="Tripeptidyl-peptidase II galactose-binding" evidence="8">
    <location>
        <begin position="201"/>
        <end position="283"/>
    </location>
</feature>
<evidence type="ECO:0000256" key="4">
    <source>
        <dbReference type="ARBA" id="ARBA00022825"/>
    </source>
</evidence>
<keyword evidence="3" id="KW-0378">Hydrolase</keyword>
<dbReference type="InterPro" id="IPR046940">
    <property type="entry name" value="TPPII_Ig-like_sf"/>
</dbReference>
<keyword evidence="2" id="KW-0645">Protease</keyword>
<evidence type="ECO:0000256" key="5">
    <source>
        <dbReference type="PROSITE-ProRule" id="PRU01240"/>
    </source>
</evidence>
<dbReference type="InterPro" id="IPR050131">
    <property type="entry name" value="Peptidase_S8_subtilisin-like"/>
</dbReference>
<dbReference type="InterPro" id="IPR036852">
    <property type="entry name" value="Peptidase_S8/S53_dom_sf"/>
</dbReference>
<dbReference type="Gene3D" id="3.40.50.200">
    <property type="entry name" value="Peptidase S8/S53 domain"/>
    <property type="match status" value="1"/>
</dbReference>
<dbReference type="Pfam" id="PF00082">
    <property type="entry name" value="Peptidase_S8"/>
    <property type="match status" value="1"/>
</dbReference>
<evidence type="ECO:0000313" key="9">
    <source>
        <dbReference type="EMBL" id="VDN28744.1"/>
    </source>
</evidence>
<dbReference type="Pfam" id="PF21316">
    <property type="entry name" value="TPPII_GBD"/>
    <property type="match status" value="1"/>
</dbReference>
<dbReference type="PROSITE" id="PS51892">
    <property type="entry name" value="SUBTILASE"/>
    <property type="match status" value="1"/>
</dbReference>
<evidence type="ECO:0000256" key="1">
    <source>
        <dbReference type="ARBA" id="ARBA00011073"/>
    </source>
</evidence>
<dbReference type="PANTHER" id="PTHR43806:SF14">
    <property type="entry name" value="TRIPEPTIDYL-PEPTIDASE 2"/>
    <property type="match status" value="1"/>
</dbReference>
<evidence type="ECO:0000259" key="6">
    <source>
        <dbReference type="Pfam" id="PF00082"/>
    </source>
</evidence>
<dbReference type="PANTHER" id="PTHR43806">
    <property type="entry name" value="PEPTIDASE S8"/>
    <property type="match status" value="1"/>
</dbReference>
<dbReference type="GO" id="GO:0006508">
    <property type="term" value="P:proteolysis"/>
    <property type="evidence" value="ECO:0007669"/>
    <property type="project" value="UniProtKB-KW"/>
</dbReference>
<dbReference type="Pfam" id="PF21223">
    <property type="entry name" value="TPPII_Ig-like-1"/>
    <property type="match status" value="1"/>
</dbReference>
<dbReference type="InterPro" id="IPR048383">
    <property type="entry name" value="TPPII_Ig-like-1"/>
</dbReference>
<dbReference type="InterPro" id="IPR023828">
    <property type="entry name" value="Peptidase_S8_Ser-AS"/>
</dbReference>
<evidence type="ECO:0000259" key="8">
    <source>
        <dbReference type="Pfam" id="PF21316"/>
    </source>
</evidence>
<proteinExistence type="inferred from homology"/>
<evidence type="ECO:0000313" key="10">
    <source>
        <dbReference type="Proteomes" id="UP000271889"/>
    </source>
</evidence>
<accession>A0A3P7MGV9</accession>